<dbReference type="GO" id="GO:0004588">
    <property type="term" value="F:orotate phosphoribosyltransferase activity"/>
    <property type="evidence" value="ECO:0007669"/>
    <property type="project" value="UniProtKB-EC"/>
</dbReference>
<evidence type="ECO:0000256" key="4">
    <source>
        <dbReference type="ARBA" id="ARBA00022679"/>
    </source>
</evidence>
<evidence type="ECO:0000256" key="6">
    <source>
        <dbReference type="HAMAP-Rule" id="MF_01208"/>
    </source>
</evidence>
<comment type="similarity">
    <text evidence="6">Belongs to the purine/pyrimidine phosphoribosyltransferase family. PyrE subfamily.</text>
</comment>
<feature type="binding site" evidence="6">
    <location>
        <position position="146"/>
    </location>
    <ligand>
        <name>orotate</name>
        <dbReference type="ChEBI" id="CHEBI:30839"/>
    </ligand>
</feature>
<feature type="binding site" evidence="6">
    <location>
        <position position="88"/>
    </location>
    <ligand>
        <name>5-phospho-alpha-D-ribose 1-diphosphate</name>
        <dbReference type="ChEBI" id="CHEBI:58017"/>
        <note>ligand shared between dimeric partners</note>
    </ligand>
</feature>
<gene>
    <name evidence="6 8" type="primary">pyrE</name>
    <name evidence="8" type="ORF">I8J30_06820</name>
</gene>
<comment type="pathway">
    <text evidence="1 6">Pyrimidine metabolism; UMP biosynthesis via de novo pathway; UMP from orotate: step 1/2.</text>
</comment>
<protein>
    <recommendedName>
        <fullName evidence="2 6">Orotate phosphoribosyltransferase</fullName>
        <shortName evidence="6">OPRT</shortName>
        <shortName evidence="6">OPRTase</shortName>
        <ecNumber evidence="2 6">2.4.2.10</ecNumber>
    </recommendedName>
</protein>
<dbReference type="InterPro" id="IPR023031">
    <property type="entry name" value="OPRT"/>
</dbReference>
<keyword evidence="6" id="KW-0460">Magnesium</keyword>
<dbReference type="HAMAP" id="MF_01208">
    <property type="entry name" value="PyrE"/>
    <property type="match status" value="1"/>
</dbReference>
<sequence>MNRNELAKGIYNSSHLSGSFTLRSGQVSETYFDKYLFEANPRLLGAIACELALCIPIGIDVLAGLEMGGIPVATALSLETNIPAAFVRKQAKSYGTCKLAEGAEVRGQNVCIVEDVVTTGGQILLSVAELRAAGAIVEDVVCVIERHPDGRKKLEEAGLKLHALFTIEELEAAGNVEDVALSGEGWSD</sequence>
<feature type="binding site" description="in other chain" evidence="6">
    <location>
        <begin position="114"/>
        <end position="122"/>
    </location>
    <ligand>
        <name>5-phospho-alpha-D-ribose 1-diphosphate</name>
        <dbReference type="ChEBI" id="CHEBI:58017"/>
        <note>ligand shared between dimeric partners</note>
    </ligand>
</feature>
<comment type="caution">
    <text evidence="6">Lacks conserved residue(s) required for the propagation of feature annotation.</text>
</comment>
<evidence type="ECO:0000313" key="8">
    <source>
        <dbReference type="EMBL" id="MBP3962415.1"/>
    </source>
</evidence>
<dbReference type="RefSeq" id="WP_210656610.1">
    <property type="nucleotide sequence ID" value="NZ_JAGKSP010000002.1"/>
</dbReference>
<comment type="caution">
    <text evidence="8">The sequence shown here is derived from an EMBL/GenBank/DDBJ whole genome shotgun (WGS) entry which is preliminary data.</text>
</comment>
<comment type="subunit">
    <text evidence="6">Homodimer.</text>
</comment>
<dbReference type="InterPro" id="IPR004467">
    <property type="entry name" value="Or_phspho_trans_dom"/>
</dbReference>
<feature type="binding site" description="in other chain" evidence="6">
    <location>
        <position position="89"/>
    </location>
    <ligand>
        <name>5-phospho-alpha-D-ribose 1-diphosphate</name>
        <dbReference type="ChEBI" id="CHEBI:58017"/>
        <note>ligand shared between dimeric partners</note>
    </ligand>
</feature>
<keyword evidence="4 6" id="KW-0808">Transferase</keyword>
<dbReference type="EC" id="2.4.2.10" evidence="2 6"/>
<dbReference type="Gene3D" id="3.40.50.2020">
    <property type="match status" value="1"/>
</dbReference>
<evidence type="ECO:0000256" key="5">
    <source>
        <dbReference type="ARBA" id="ARBA00022975"/>
    </source>
</evidence>
<dbReference type="Pfam" id="PF00156">
    <property type="entry name" value="Pribosyltran"/>
    <property type="match status" value="1"/>
</dbReference>
<dbReference type="PANTHER" id="PTHR19278">
    <property type="entry name" value="OROTATE PHOSPHORIBOSYLTRANSFERASE"/>
    <property type="match status" value="1"/>
</dbReference>
<evidence type="ECO:0000259" key="7">
    <source>
        <dbReference type="Pfam" id="PF00156"/>
    </source>
</evidence>
<feature type="binding site" description="in other chain" evidence="6">
    <location>
        <position position="23"/>
    </location>
    <ligand>
        <name>5-phospho-alpha-D-ribose 1-diphosphate</name>
        <dbReference type="ChEBI" id="CHEBI:58017"/>
        <note>ligand shared between dimeric partners</note>
    </ligand>
</feature>
<dbReference type="InterPro" id="IPR029057">
    <property type="entry name" value="PRTase-like"/>
</dbReference>
<evidence type="ECO:0000256" key="1">
    <source>
        <dbReference type="ARBA" id="ARBA00004889"/>
    </source>
</evidence>
<accession>A0ABS5C9A8</accession>
<organism evidence="8 9">
    <name type="scientific">Paenibacillus lignilyticus</name>
    <dbReference type="NCBI Taxonomy" id="1172615"/>
    <lineage>
        <taxon>Bacteria</taxon>
        <taxon>Bacillati</taxon>
        <taxon>Bacillota</taxon>
        <taxon>Bacilli</taxon>
        <taxon>Bacillales</taxon>
        <taxon>Paenibacillaceae</taxon>
        <taxon>Paenibacillus</taxon>
    </lineage>
</organism>
<dbReference type="EMBL" id="JAGKSP010000002">
    <property type="protein sequence ID" value="MBP3962415.1"/>
    <property type="molecule type" value="Genomic_DNA"/>
</dbReference>
<feature type="domain" description="Phosphoribosyltransferase" evidence="7">
    <location>
        <begin position="55"/>
        <end position="152"/>
    </location>
</feature>
<dbReference type="CDD" id="cd06223">
    <property type="entry name" value="PRTases_typeI"/>
    <property type="match status" value="1"/>
</dbReference>
<comment type="cofactor">
    <cofactor evidence="6">
        <name>Mg(2+)</name>
        <dbReference type="ChEBI" id="CHEBI:18420"/>
    </cofactor>
</comment>
<keyword evidence="9" id="KW-1185">Reference proteome</keyword>
<feature type="binding site" evidence="6">
    <location>
        <position position="118"/>
    </location>
    <ligand>
        <name>orotate</name>
        <dbReference type="ChEBI" id="CHEBI:30839"/>
    </ligand>
</feature>
<comment type="catalytic activity">
    <reaction evidence="6">
        <text>orotidine 5'-phosphate + diphosphate = orotate + 5-phospho-alpha-D-ribose 1-diphosphate</text>
        <dbReference type="Rhea" id="RHEA:10380"/>
        <dbReference type="ChEBI" id="CHEBI:30839"/>
        <dbReference type="ChEBI" id="CHEBI:33019"/>
        <dbReference type="ChEBI" id="CHEBI:57538"/>
        <dbReference type="ChEBI" id="CHEBI:58017"/>
        <dbReference type="EC" id="2.4.2.10"/>
    </reaction>
</comment>
<evidence type="ECO:0000256" key="2">
    <source>
        <dbReference type="ARBA" id="ARBA00011971"/>
    </source>
</evidence>
<feature type="binding site" evidence="6">
    <location>
        <position position="92"/>
    </location>
    <ligand>
        <name>5-phospho-alpha-D-ribose 1-diphosphate</name>
        <dbReference type="ChEBI" id="CHEBI:58017"/>
        <note>ligand shared between dimeric partners</note>
    </ligand>
</feature>
<dbReference type="PANTHER" id="PTHR19278:SF9">
    <property type="entry name" value="URIDINE 5'-MONOPHOSPHATE SYNTHASE"/>
    <property type="match status" value="1"/>
</dbReference>
<dbReference type="NCBIfam" id="TIGR00336">
    <property type="entry name" value="pyrE"/>
    <property type="match status" value="1"/>
</dbReference>
<dbReference type="SUPFAM" id="SSF53271">
    <property type="entry name" value="PRTase-like"/>
    <property type="match status" value="1"/>
</dbReference>
<reference evidence="8 9" key="1">
    <citation type="submission" date="2021-04" db="EMBL/GenBank/DDBJ databases">
        <title>Paenibacillus sp. DLE-14 whole genome sequence.</title>
        <authorList>
            <person name="Ham Y.J."/>
        </authorList>
    </citation>
    <scope>NUCLEOTIDE SEQUENCE [LARGE SCALE GENOMIC DNA]</scope>
    <source>
        <strain evidence="8 9">DLE-14</strain>
    </source>
</reference>
<keyword evidence="5 6" id="KW-0665">Pyrimidine biosynthesis</keyword>
<evidence type="ECO:0000256" key="3">
    <source>
        <dbReference type="ARBA" id="ARBA00022676"/>
    </source>
</evidence>
<name>A0ABS5C9A8_9BACL</name>
<dbReference type="InterPro" id="IPR000836">
    <property type="entry name" value="PRTase_dom"/>
</dbReference>
<proteinExistence type="inferred from homology"/>
<dbReference type="Proteomes" id="UP000673394">
    <property type="component" value="Unassembled WGS sequence"/>
</dbReference>
<keyword evidence="3 6" id="KW-0328">Glycosyltransferase</keyword>
<evidence type="ECO:0000313" key="9">
    <source>
        <dbReference type="Proteomes" id="UP000673394"/>
    </source>
</evidence>
<comment type="function">
    <text evidence="6">Catalyzes the transfer of a ribosyl phosphate group from 5-phosphoribose 1-diphosphate to orotate, leading to the formation of orotidine monophosphate (OMP).</text>
</comment>